<evidence type="ECO:0000313" key="2">
    <source>
        <dbReference type="EMBL" id="GMT07617.1"/>
    </source>
</evidence>
<feature type="non-terminal residue" evidence="2">
    <location>
        <position position="70"/>
    </location>
</feature>
<accession>A0AAV5UMU7</accession>
<name>A0AAV5UMU7_9BILA</name>
<proteinExistence type="predicted"/>
<comment type="caution">
    <text evidence="2">The sequence shown here is derived from an EMBL/GenBank/DDBJ whole genome shotgun (WGS) entry which is preliminary data.</text>
</comment>
<evidence type="ECO:0000313" key="3">
    <source>
        <dbReference type="Proteomes" id="UP001432027"/>
    </source>
</evidence>
<feature type="transmembrane region" description="Helical" evidence="1">
    <location>
        <begin position="31"/>
        <end position="51"/>
    </location>
</feature>
<gene>
    <name evidence="2" type="ORF">PENTCL1PPCAC_29791</name>
</gene>
<dbReference type="Proteomes" id="UP001432027">
    <property type="component" value="Unassembled WGS sequence"/>
</dbReference>
<keyword evidence="1" id="KW-0472">Membrane</keyword>
<dbReference type="AlphaFoldDB" id="A0AAV5UMU7"/>
<feature type="non-terminal residue" evidence="2">
    <location>
        <position position="1"/>
    </location>
</feature>
<keyword evidence="1" id="KW-0812">Transmembrane</keyword>
<sequence length="70" mass="7714">LSLRMVMENNSTLSLEDQIPSNEVFSSFEKIALSLACIMILLALLGILCVCRSLLTRCKSYSIEGSNTKT</sequence>
<reference evidence="2" key="1">
    <citation type="submission" date="2023-10" db="EMBL/GenBank/DDBJ databases">
        <title>Genome assembly of Pristionchus species.</title>
        <authorList>
            <person name="Yoshida K."/>
            <person name="Sommer R.J."/>
        </authorList>
    </citation>
    <scope>NUCLEOTIDE SEQUENCE</scope>
    <source>
        <strain evidence="2">RS0144</strain>
    </source>
</reference>
<organism evidence="2 3">
    <name type="scientific">Pristionchus entomophagus</name>
    <dbReference type="NCBI Taxonomy" id="358040"/>
    <lineage>
        <taxon>Eukaryota</taxon>
        <taxon>Metazoa</taxon>
        <taxon>Ecdysozoa</taxon>
        <taxon>Nematoda</taxon>
        <taxon>Chromadorea</taxon>
        <taxon>Rhabditida</taxon>
        <taxon>Rhabditina</taxon>
        <taxon>Diplogasteromorpha</taxon>
        <taxon>Diplogasteroidea</taxon>
        <taxon>Neodiplogasteridae</taxon>
        <taxon>Pristionchus</taxon>
    </lineage>
</organism>
<keyword evidence="1" id="KW-1133">Transmembrane helix</keyword>
<keyword evidence="3" id="KW-1185">Reference proteome</keyword>
<dbReference type="EMBL" id="BTSX01000006">
    <property type="protein sequence ID" value="GMT07617.1"/>
    <property type="molecule type" value="Genomic_DNA"/>
</dbReference>
<evidence type="ECO:0000256" key="1">
    <source>
        <dbReference type="SAM" id="Phobius"/>
    </source>
</evidence>
<protein>
    <submittedName>
        <fullName evidence="2">Uncharacterized protein</fullName>
    </submittedName>
</protein>